<dbReference type="RefSeq" id="WP_152130825.1">
    <property type="nucleotide sequence ID" value="NZ_WELG01000001.1"/>
</dbReference>
<comment type="caution">
    <text evidence="3">The sequence shown here is derived from an EMBL/GenBank/DDBJ whole genome shotgun (WGS) entry which is preliminary data.</text>
</comment>
<keyword evidence="2" id="KW-0732">Signal</keyword>
<evidence type="ECO:0000313" key="4">
    <source>
        <dbReference type="Proteomes" id="UP000429785"/>
    </source>
</evidence>
<evidence type="ECO:0000256" key="2">
    <source>
        <dbReference type="SAM" id="SignalP"/>
    </source>
</evidence>
<reference evidence="3 4" key="1">
    <citation type="submission" date="2019-10" db="EMBL/GenBank/DDBJ databases">
        <title>Muricauda olearia CL-SS4 JCM15563 genome.</title>
        <authorList>
            <person name="Liu L."/>
        </authorList>
    </citation>
    <scope>NUCLEOTIDE SEQUENCE [LARGE SCALE GENOMIC DNA]</scope>
    <source>
        <strain evidence="3 4">CL-SS4</strain>
    </source>
</reference>
<dbReference type="OrthoDB" id="5919077at2"/>
<name>A0A6I1E065_9FLAO</name>
<feature type="region of interest" description="Disordered" evidence="1">
    <location>
        <begin position="24"/>
        <end position="56"/>
    </location>
</feature>
<sequence length="250" mass="27768">MRTPLLILLALSLILMSCSGEDGDVGPQGESGENGYHCWDTNTNRSNDPEEDTNDDGEWNNLDCIGMDGLNGENGINCWDLDADFMNDPEEDTNEDGKWDVTDCQGADGNADVQKIILDLNDADIYFSILELAVPELTPEILQEYVLLFHFEYVSIDASSYLPLPGGLAQWDRSYNVAFAPGFVYIIVSNFDGSDTDPGWLGEWDFLHITLIKISALEDKGQTAQIQKALMEADIVIEDYKALSPYFGKE</sequence>
<organism evidence="3 4">
    <name type="scientific">Flagellimonas olearia</name>
    <dbReference type="NCBI Taxonomy" id="552546"/>
    <lineage>
        <taxon>Bacteria</taxon>
        <taxon>Pseudomonadati</taxon>
        <taxon>Bacteroidota</taxon>
        <taxon>Flavobacteriia</taxon>
        <taxon>Flavobacteriales</taxon>
        <taxon>Flavobacteriaceae</taxon>
        <taxon>Flagellimonas</taxon>
    </lineage>
</organism>
<proteinExistence type="predicted"/>
<dbReference type="AlphaFoldDB" id="A0A6I1E065"/>
<gene>
    <name evidence="3" type="ORF">F8C76_05680</name>
</gene>
<dbReference type="EMBL" id="WELG01000001">
    <property type="protein sequence ID" value="KAB7530988.1"/>
    <property type="molecule type" value="Genomic_DNA"/>
</dbReference>
<evidence type="ECO:0000313" key="3">
    <source>
        <dbReference type="EMBL" id="KAB7530988.1"/>
    </source>
</evidence>
<evidence type="ECO:0008006" key="5">
    <source>
        <dbReference type="Google" id="ProtNLM"/>
    </source>
</evidence>
<dbReference type="Proteomes" id="UP000429785">
    <property type="component" value="Unassembled WGS sequence"/>
</dbReference>
<dbReference type="PROSITE" id="PS51257">
    <property type="entry name" value="PROKAR_LIPOPROTEIN"/>
    <property type="match status" value="1"/>
</dbReference>
<feature type="chain" id="PRO_5026077412" description="Collagen-like protein" evidence="2">
    <location>
        <begin position="21"/>
        <end position="250"/>
    </location>
</feature>
<accession>A0A6I1E065</accession>
<evidence type="ECO:0000256" key="1">
    <source>
        <dbReference type="SAM" id="MobiDB-lite"/>
    </source>
</evidence>
<protein>
    <recommendedName>
        <fullName evidence="5">Collagen-like protein</fullName>
    </recommendedName>
</protein>
<feature type="signal peptide" evidence="2">
    <location>
        <begin position="1"/>
        <end position="20"/>
    </location>
</feature>